<keyword evidence="3" id="KW-0411">Iron-sulfur</keyword>
<dbReference type="eggNOG" id="COG1143">
    <property type="taxonomic scope" value="Bacteria"/>
</dbReference>
<keyword evidence="2" id="KW-0408">Iron</keyword>
<dbReference type="Gene3D" id="3.30.70.20">
    <property type="match status" value="1"/>
</dbReference>
<keyword evidence="1" id="KW-0479">Metal-binding</keyword>
<reference evidence="6" key="2">
    <citation type="submission" date="2011-02" db="EMBL/GenBank/DDBJ databases">
        <title>The complete genome of Syntrophobotulus glycolicus DSM 8271.</title>
        <authorList>
            <person name="Lucas S."/>
            <person name="Copeland A."/>
            <person name="Lapidus A."/>
            <person name="Bruce D."/>
            <person name="Goodwin L."/>
            <person name="Pitluck S."/>
            <person name="Kyrpides N."/>
            <person name="Mavromatis K."/>
            <person name="Pagani I."/>
            <person name="Ivanova N."/>
            <person name="Mikhailova N."/>
            <person name="Chertkov O."/>
            <person name="Held B."/>
            <person name="Detter J.C."/>
            <person name="Tapia R."/>
            <person name="Han C."/>
            <person name="Land M."/>
            <person name="Hauser L."/>
            <person name="Markowitz V."/>
            <person name="Cheng J.-F."/>
            <person name="Hugenholtz P."/>
            <person name="Woyke T."/>
            <person name="Wu D."/>
            <person name="Spring S."/>
            <person name="Schroeder M."/>
            <person name="Brambilla E."/>
            <person name="Klenk H.-P."/>
            <person name="Eisen J.A."/>
        </authorList>
    </citation>
    <scope>NUCLEOTIDE SEQUENCE [LARGE SCALE GENOMIC DNA]</scope>
    <source>
        <strain evidence="6">DSM 8271 / FlGlyR</strain>
    </source>
</reference>
<name>F0SX26_SYNGF</name>
<evidence type="ECO:0000256" key="1">
    <source>
        <dbReference type="ARBA" id="ARBA00022723"/>
    </source>
</evidence>
<dbReference type="PANTHER" id="PTHR43193:SF2">
    <property type="entry name" value="POLYFERREDOXIN PROTEIN FWDF"/>
    <property type="match status" value="1"/>
</dbReference>
<dbReference type="PROSITE" id="PS00198">
    <property type="entry name" value="4FE4S_FER_1"/>
    <property type="match status" value="1"/>
</dbReference>
<feature type="domain" description="4Fe-4S ferredoxin-type" evidence="4">
    <location>
        <begin position="36"/>
        <end position="66"/>
    </location>
</feature>
<dbReference type="KEGG" id="sgy:Sgly_1508"/>
<evidence type="ECO:0000256" key="3">
    <source>
        <dbReference type="ARBA" id="ARBA00023014"/>
    </source>
</evidence>
<dbReference type="Pfam" id="PF04432">
    <property type="entry name" value="FrhB_FdhB_C"/>
    <property type="match status" value="1"/>
</dbReference>
<dbReference type="RefSeq" id="WP_013624679.1">
    <property type="nucleotide sequence ID" value="NC_015172.1"/>
</dbReference>
<dbReference type="InterPro" id="IPR017900">
    <property type="entry name" value="4Fe4S_Fe_S_CS"/>
</dbReference>
<evidence type="ECO:0000313" key="5">
    <source>
        <dbReference type="EMBL" id="ADY55809.1"/>
    </source>
</evidence>
<proteinExistence type="predicted"/>
<dbReference type="eggNOG" id="COG1035">
    <property type="taxonomic scope" value="Bacteria"/>
</dbReference>
<dbReference type="GO" id="GO:0046872">
    <property type="term" value="F:metal ion binding"/>
    <property type="evidence" value="ECO:0007669"/>
    <property type="project" value="UniProtKB-KW"/>
</dbReference>
<dbReference type="STRING" id="645991.Sgly_1508"/>
<gene>
    <name evidence="5" type="ordered locus">Sgly_1508</name>
</gene>
<keyword evidence="6" id="KW-1185">Reference proteome</keyword>
<dbReference type="Pfam" id="PF12838">
    <property type="entry name" value="Fer4_7"/>
    <property type="match status" value="1"/>
</dbReference>
<feature type="domain" description="4Fe-4S ferredoxin-type" evidence="4">
    <location>
        <begin position="1"/>
        <end position="31"/>
    </location>
</feature>
<protein>
    <submittedName>
        <fullName evidence="5">Coenzyme F420 hydrogenase/dehydrogenase beta subunit domain protein</fullName>
    </submittedName>
</protein>
<dbReference type="InterPro" id="IPR007525">
    <property type="entry name" value="FrhB_FdhB_C"/>
</dbReference>
<dbReference type="EMBL" id="CP002547">
    <property type="protein sequence ID" value="ADY55809.1"/>
    <property type="molecule type" value="Genomic_DNA"/>
</dbReference>
<reference evidence="5 6" key="1">
    <citation type="journal article" date="2011" name="Stand. Genomic Sci.">
        <title>Complete genome sequence of Syntrophobotulus glycolicus type strain (FlGlyR).</title>
        <authorList>
            <person name="Han C."/>
            <person name="Mwirichia R."/>
            <person name="Chertkov O."/>
            <person name="Held B."/>
            <person name="Lapidus A."/>
            <person name="Nolan M."/>
            <person name="Lucas S."/>
            <person name="Hammon N."/>
            <person name="Deshpande S."/>
            <person name="Cheng J.F."/>
            <person name="Tapia R."/>
            <person name="Goodwin L."/>
            <person name="Pitluck S."/>
            <person name="Huntemann M."/>
            <person name="Liolios K."/>
            <person name="Ivanova N."/>
            <person name="Pagani I."/>
            <person name="Mavromatis K."/>
            <person name="Ovchinikova G."/>
            <person name="Pati A."/>
            <person name="Chen A."/>
            <person name="Palaniappan K."/>
            <person name="Land M."/>
            <person name="Hauser L."/>
            <person name="Brambilla E.M."/>
            <person name="Rohde M."/>
            <person name="Spring S."/>
            <person name="Sikorski J."/>
            <person name="Goker M."/>
            <person name="Woyke T."/>
            <person name="Bristow J."/>
            <person name="Eisen J.A."/>
            <person name="Markowitz V."/>
            <person name="Hugenholtz P."/>
            <person name="Kyrpides N.C."/>
            <person name="Klenk H.P."/>
            <person name="Detter J.C."/>
        </authorList>
    </citation>
    <scope>NUCLEOTIDE SEQUENCE [LARGE SCALE GENOMIC DNA]</scope>
    <source>
        <strain evidence="6">DSM 8271 / FlGlyR</strain>
    </source>
</reference>
<organism evidence="5 6">
    <name type="scientific">Syntrophobotulus glycolicus (strain DSM 8271 / FlGlyR)</name>
    <dbReference type="NCBI Taxonomy" id="645991"/>
    <lineage>
        <taxon>Bacteria</taxon>
        <taxon>Bacillati</taxon>
        <taxon>Bacillota</taxon>
        <taxon>Clostridia</taxon>
        <taxon>Eubacteriales</taxon>
        <taxon>Desulfitobacteriaceae</taxon>
        <taxon>Syntrophobotulus</taxon>
    </lineage>
</organism>
<sequence>MAVFLQNKAHCCGCGACKDVCSGAAIEMKADEEGFLYPSIDSSKCVNCQDCAHVCPFIQPIAPKGARKPKAYIARHISSEVCLTSTSGGVFTALSDHILRFGGAVYGAGFGKRMTVEHQRALTAAQRDFFKGSKYVQSNMAGIYEQIRDDLSVGKLVLFTGTPCQNAAVKNRLTKTSLSLSSVIFCDLVCHGVSSPVIWADFIRDLEKRYHSIITNYQFRPKTSGYLSSNELCHLEKGLSVSLDQTWNQYNPLFYAGIIMRPSCYSCPYACLPRVSDITIADCGHVDLSAQQLDLPNGISTVLTNTDKGASLLAAVSPSLQLYESAIAEIMQPRLESPCPEPSLRFVFWNNYTRNGFHYACRKYFGRFYRIKCKSKFALKRIMQY</sequence>
<dbReference type="PROSITE" id="PS51379">
    <property type="entry name" value="4FE4S_FER_2"/>
    <property type="match status" value="2"/>
</dbReference>
<evidence type="ECO:0000256" key="2">
    <source>
        <dbReference type="ARBA" id="ARBA00023004"/>
    </source>
</evidence>
<dbReference type="InterPro" id="IPR052977">
    <property type="entry name" value="Polyferredoxin-like_ET"/>
</dbReference>
<dbReference type="PANTHER" id="PTHR43193">
    <property type="match status" value="1"/>
</dbReference>
<dbReference type="OrthoDB" id="430408at2"/>
<dbReference type="GO" id="GO:0051536">
    <property type="term" value="F:iron-sulfur cluster binding"/>
    <property type="evidence" value="ECO:0007669"/>
    <property type="project" value="UniProtKB-KW"/>
</dbReference>
<dbReference type="Proteomes" id="UP000007488">
    <property type="component" value="Chromosome"/>
</dbReference>
<evidence type="ECO:0000313" key="6">
    <source>
        <dbReference type="Proteomes" id="UP000007488"/>
    </source>
</evidence>
<dbReference type="SUPFAM" id="SSF54862">
    <property type="entry name" value="4Fe-4S ferredoxins"/>
    <property type="match status" value="1"/>
</dbReference>
<dbReference type="AlphaFoldDB" id="F0SX26"/>
<dbReference type="HOGENOM" id="CLU_037958_1_0_9"/>
<dbReference type="InterPro" id="IPR017896">
    <property type="entry name" value="4Fe4S_Fe-S-bd"/>
</dbReference>
<accession>F0SX26</accession>
<evidence type="ECO:0000259" key="4">
    <source>
        <dbReference type="PROSITE" id="PS51379"/>
    </source>
</evidence>